<dbReference type="EMBL" id="JAOL01000093">
    <property type="protein sequence ID" value="EUA91248.1"/>
    <property type="molecule type" value="Genomic_DNA"/>
</dbReference>
<comment type="subcellular location">
    <subcellularLocation>
        <location evidence="1">Membrane</location>
        <topology evidence="1">Multi-pass membrane protein</topology>
    </subcellularLocation>
</comment>
<evidence type="ECO:0000313" key="8">
    <source>
        <dbReference type="Proteomes" id="UP000020681"/>
    </source>
</evidence>
<proteinExistence type="predicted"/>
<evidence type="ECO:0000259" key="6">
    <source>
        <dbReference type="Pfam" id="PF03176"/>
    </source>
</evidence>
<evidence type="ECO:0000256" key="1">
    <source>
        <dbReference type="ARBA" id="ARBA00004141"/>
    </source>
</evidence>
<dbReference type="InterPro" id="IPR004869">
    <property type="entry name" value="MMPL_dom"/>
</dbReference>
<feature type="region of interest" description="Disordered" evidence="5">
    <location>
        <begin position="76"/>
        <end position="119"/>
    </location>
</feature>
<gene>
    <name evidence="7" type="ORF">I551_2278</name>
</gene>
<evidence type="ECO:0000313" key="7">
    <source>
        <dbReference type="EMBL" id="EUA91248.1"/>
    </source>
</evidence>
<keyword evidence="4" id="KW-0472">Membrane</keyword>
<name>A0ABP3AJ53_MYCUL</name>
<sequence length="119" mass="13461">MKTMKTMMLTMHSSMSSLYDQMDEMSKNSTAMGKALDAARNDDSFYIPPEVFDNADFKRGLKMFLSPDGHAVRFIISHEGDPPVPRASRTSSRSWTRPNRPSRAPHSRAPRSIWRVGSV</sequence>
<feature type="compositionally biased region" description="Low complexity" evidence="5">
    <location>
        <begin position="86"/>
        <end position="102"/>
    </location>
</feature>
<comment type="caution">
    <text evidence="7">The sequence shown here is derived from an EMBL/GenBank/DDBJ whole genome shotgun (WGS) entry which is preliminary data.</text>
</comment>
<evidence type="ECO:0000256" key="2">
    <source>
        <dbReference type="ARBA" id="ARBA00022692"/>
    </source>
</evidence>
<evidence type="ECO:0000256" key="3">
    <source>
        <dbReference type="ARBA" id="ARBA00022989"/>
    </source>
</evidence>
<dbReference type="Pfam" id="PF03176">
    <property type="entry name" value="MMPL"/>
    <property type="match status" value="1"/>
</dbReference>
<evidence type="ECO:0000256" key="4">
    <source>
        <dbReference type="ARBA" id="ARBA00023136"/>
    </source>
</evidence>
<keyword evidence="8" id="KW-1185">Reference proteome</keyword>
<organism evidence="7 8">
    <name type="scientific">Mycobacterium ulcerans str. Harvey</name>
    <dbReference type="NCBI Taxonomy" id="1299332"/>
    <lineage>
        <taxon>Bacteria</taxon>
        <taxon>Bacillati</taxon>
        <taxon>Actinomycetota</taxon>
        <taxon>Actinomycetes</taxon>
        <taxon>Mycobacteriales</taxon>
        <taxon>Mycobacteriaceae</taxon>
        <taxon>Mycobacterium</taxon>
        <taxon>Mycobacterium ulcerans group</taxon>
    </lineage>
</organism>
<protein>
    <submittedName>
        <fullName evidence="7">MMPL family protein</fullName>
    </submittedName>
</protein>
<keyword evidence="3" id="KW-1133">Transmembrane helix</keyword>
<dbReference type="Proteomes" id="UP000020681">
    <property type="component" value="Unassembled WGS sequence"/>
</dbReference>
<evidence type="ECO:0000256" key="5">
    <source>
        <dbReference type="SAM" id="MobiDB-lite"/>
    </source>
</evidence>
<keyword evidence="2" id="KW-0812">Transmembrane</keyword>
<reference evidence="7 8" key="1">
    <citation type="submission" date="2014-01" db="EMBL/GenBank/DDBJ databases">
        <authorList>
            <person name="Dobos K."/>
            <person name="Lenaerts A."/>
            <person name="Ordway D."/>
            <person name="DeGroote M.A."/>
            <person name="Parker T."/>
            <person name="Sizemore C."/>
            <person name="Tallon L.J."/>
            <person name="Sadzewicz L.K."/>
            <person name="Sengamalay N."/>
            <person name="Fraser C.M."/>
            <person name="Hine E."/>
            <person name="Shefchek K.A."/>
            <person name="Das S.P."/>
            <person name="Tettelin H."/>
        </authorList>
    </citation>
    <scope>NUCLEOTIDE SEQUENCE [LARGE SCALE GENOMIC DNA]</scope>
    <source>
        <strain evidence="7 8">Harvey</strain>
    </source>
</reference>
<feature type="domain" description="Membrane transport protein MMPL" evidence="6">
    <location>
        <begin position="1"/>
        <end position="85"/>
    </location>
</feature>
<accession>A0ABP3AJ53</accession>